<dbReference type="EMBL" id="FYEW01000001">
    <property type="protein sequence ID" value="SNC67384.1"/>
    <property type="molecule type" value="Genomic_DNA"/>
</dbReference>
<name>A0A212TNI8_9BACT</name>
<dbReference type="RefSeq" id="WP_088843195.1">
    <property type="nucleotide sequence ID" value="NZ_FYEW01000001.1"/>
</dbReference>
<dbReference type="Proteomes" id="UP000198131">
    <property type="component" value="Unassembled WGS sequence"/>
</dbReference>
<dbReference type="AlphaFoldDB" id="A0A212TNI8"/>
<organism evidence="1 2">
    <name type="scientific">Hymenobacter gelipurpurascens</name>
    <dbReference type="NCBI Taxonomy" id="89968"/>
    <lineage>
        <taxon>Bacteria</taxon>
        <taxon>Pseudomonadati</taxon>
        <taxon>Bacteroidota</taxon>
        <taxon>Cytophagia</taxon>
        <taxon>Cytophagales</taxon>
        <taxon>Hymenobacteraceae</taxon>
        <taxon>Hymenobacter</taxon>
    </lineage>
</organism>
<evidence type="ECO:0000313" key="2">
    <source>
        <dbReference type="Proteomes" id="UP000198131"/>
    </source>
</evidence>
<keyword evidence="2" id="KW-1185">Reference proteome</keyword>
<gene>
    <name evidence="1" type="ORF">SAMN06265337_1932</name>
</gene>
<sequence length="144" mass="16286">MSSQYNLVEVPYYNVQPIKCEVDDFSQNLAVAKPANHIGGMKVLAQARVIELDDKYLAVHLAVEGQVKTKREQADKAFFIATTTTFIVEPMKSIPSDSTAEKEKEHVRANAISAAISLTRSHLFVRFQFTQGWRDYILPMILVR</sequence>
<evidence type="ECO:0000313" key="1">
    <source>
        <dbReference type="EMBL" id="SNC67384.1"/>
    </source>
</evidence>
<protein>
    <submittedName>
        <fullName evidence="1">Uncharacterized protein</fullName>
    </submittedName>
</protein>
<proteinExistence type="predicted"/>
<reference evidence="2" key="1">
    <citation type="submission" date="2017-06" db="EMBL/GenBank/DDBJ databases">
        <authorList>
            <person name="Varghese N."/>
            <person name="Submissions S."/>
        </authorList>
    </citation>
    <scope>NUCLEOTIDE SEQUENCE [LARGE SCALE GENOMIC DNA]</scope>
    <source>
        <strain evidence="2">DSM 11116</strain>
    </source>
</reference>
<accession>A0A212TNI8</accession>